<dbReference type="PROSITE" id="PS50893">
    <property type="entry name" value="ABC_TRANSPORTER_2"/>
    <property type="match status" value="1"/>
</dbReference>
<dbReference type="Proteomes" id="UP000798951">
    <property type="component" value="Unassembled WGS sequence"/>
</dbReference>
<evidence type="ECO:0000256" key="4">
    <source>
        <dbReference type="ARBA" id="ARBA00022840"/>
    </source>
</evidence>
<comment type="caution">
    <text evidence="6">The sequence shown here is derived from an EMBL/GenBank/DDBJ whole genome shotgun (WGS) entry which is preliminary data.</text>
</comment>
<dbReference type="SMART" id="SM00382">
    <property type="entry name" value="AAA"/>
    <property type="match status" value="1"/>
</dbReference>
<organism evidence="6 7">
    <name type="scientific">Nocardia caishijiensis</name>
    <dbReference type="NCBI Taxonomy" id="184756"/>
    <lineage>
        <taxon>Bacteria</taxon>
        <taxon>Bacillati</taxon>
        <taxon>Actinomycetota</taxon>
        <taxon>Actinomycetes</taxon>
        <taxon>Mycobacteriales</taxon>
        <taxon>Nocardiaceae</taxon>
        <taxon>Nocardia</taxon>
    </lineage>
</organism>
<evidence type="ECO:0000313" key="7">
    <source>
        <dbReference type="Proteomes" id="UP000798951"/>
    </source>
</evidence>
<gene>
    <name evidence="6" type="ORF">FNL39_103623</name>
</gene>
<evidence type="ECO:0000256" key="1">
    <source>
        <dbReference type="ARBA" id="ARBA00005417"/>
    </source>
</evidence>
<evidence type="ECO:0000256" key="2">
    <source>
        <dbReference type="ARBA" id="ARBA00022448"/>
    </source>
</evidence>
<keyword evidence="4 6" id="KW-0067">ATP-binding</keyword>
<dbReference type="Pfam" id="PF00005">
    <property type="entry name" value="ABC_tran"/>
    <property type="match status" value="1"/>
</dbReference>
<evidence type="ECO:0000259" key="5">
    <source>
        <dbReference type="PROSITE" id="PS50893"/>
    </source>
</evidence>
<dbReference type="InterPro" id="IPR027417">
    <property type="entry name" value="P-loop_NTPase"/>
</dbReference>
<feature type="domain" description="ABC transporter" evidence="5">
    <location>
        <begin position="14"/>
        <end position="239"/>
    </location>
</feature>
<dbReference type="GO" id="GO:0005524">
    <property type="term" value="F:ATP binding"/>
    <property type="evidence" value="ECO:0007669"/>
    <property type="project" value="UniProtKB-KW"/>
</dbReference>
<dbReference type="EMBL" id="VMSD01000003">
    <property type="protein sequence ID" value="KAF0847721.1"/>
    <property type="molecule type" value="Genomic_DNA"/>
</dbReference>
<protein>
    <submittedName>
        <fullName evidence="6">ABC-2 type transport system ATP-binding protein</fullName>
    </submittedName>
</protein>
<dbReference type="InterPro" id="IPR003439">
    <property type="entry name" value="ABC_transporter-like_ATP-bd"/>
</dbReference>
<comment type="similarity">
    <text evidence="1">Belongs to the ABC transporter superfamily.</text>
</comment>
<keyword evidence="2" id="KW-0813">Transport</keyword>
<dbReference type="PROSITE" id="PS00211">
    <property type="entry name" value="ABC_TRANSPORTER_1"/>
    <property type="match status" value="1"/>
</dbReference>
<evidence type="ECO:0000313" key="6">
    <source>
        <dbReference type="EMBL" id="KAF0847721.1"/>
    </source>
</evidence>
<dbReference type="PANTHER" id="PTHR43335">
    <property type="entry name" value="ABC TRANSPORTER, ATP-BINDING PROTEIN"/>
    <property type="match status" value="1"/>
</dbReference>
<proteinExistence type="inferred from homology"/>
<keyword evidence="3" id="KW-0547">Nucleotide-binding</keyword>
<name>A0ABQ6YQF6_9NOCA</name>
<dbReference type="SUPFAM" id="SSF52540">
    <property type="entry name" value="P-loop containing nucleoside triphosphate hydrolases"/>
    <property type="match status" value="1"/>
</dbReference>
<dbReference type="InterPro" id="IPR017871">
    <property type="entry name" value="ABC_transporter-like_CS"/>
</dbReference>
<dbReference type="PANTHER" id="PTHR43335:SF4">
    <property type="entry name" value="ABC TRANSPORTER, ATP-BINDING PROTEIN"/>
    <property type="match status" value="1"/>
</dbReference>
<keyword evidence="7" id="KW-1185">Reference proteome</keyword>
<dbReference type="Gene3D" id="3.40.50.300">
    <property type="entry name" value="P-loop containing nucleotide triphosphate hydrolases"/>
    <property type="match status" value="1"/>
</dbReference>
<dbReference type="InterPro" id="IPR003593">
    <property type="entry name" value="AAA+_ATPase"/>
</dbReference>
<sequence>MWPKPLLHTLESMIQARNLTKFYGRTRAIDDLSFTVEPGRVTGFLGPNGSGKSTAMRCILGLDTPTSGTATVLGQDYRDLRFPLHTVGALLDASDVLGSRTAAYHLAFLAASNGIPRSRVDEVLERVGLADVAGMRVKGFSLGMRQRLGVAAALLGDPAVLILDEPVNGLDTEGIRWIRQTLRAMADEGRTVLLSSHMMSETELVADHLLVISRGTIVADEPTVDFVARNAEPRVRVRGAELNRLAALLGDHLEIRGDTGTVRGVTSREVWRLAATHDIALDELTPVTASVEEVFTRLVSGRHTFQDSATLQESA</sequence>
<accession>A0ABQ6YQF6</accession>
<reference evidence="6 7" key="1">
    <citation type="submission" date="2019-07" db="EMBL/GenBank/DDBJ databases">
        <title>Genomic Encyclopedia of Type Strains, Phase IV (KMG-IV): sequencing the most valuable type-strain genomes for metagenomic binning, comparative biology and taxonomic classification.</title>
        <authorList>
            <person name="Goeker M."/>
        </authorList>
    </citation>
    <scope>NUCLEOTIDE SEQUENCE [LARGE SCALE GENOMIC DNA]</scope>
    <source>
        <strain evidence="6 7">DSM 44831</strain>
    </source>
</reference>
<evidence type="ECO:0000256" key="3">
    <source>
        <dbReference type="ARBA" id="ARBA00022741"/>
    </source>
</evidence>